<keyword evidence="2" id="KW-1185">Reference proteome</keyword>
<sequence length="90" mass="9542">MVWYNVISEVSGLMMSNADTVEDDEDDGSQVPQRQVSNASRSSVPPATAARTPSRTASGTHNPHQQSPSTASTSSPSHAFDPNENANVWG</sequence>
<reference evidence="1" key="1">
    <citation type="submission" date="2023-04" db="EMBL/GenBank/DDBJ databases">
        <title>Ambrosiozyma monospora NBRC 10751.</title>
        <authorList>
            <person name="Ichikawa N."/>
            <person name="Sato H."/>
            <person name="Tonouchi N."/>
        </authorList>
    </citation>
    <scope>NUCLEOTIDE SEQUENCE</scope>
    <source>
        <strain evidence="1">NBRC 10751</strain>
    </source>
</reference>
<proteinExistence type="predicted"/>
<protein>
    <submittedName>
        <fullName evidence="1">Unnamed protein product</fullName>
    </submittedName>
</protein>
<comment type="caution">
    <text evidence="1">The sequence shown here is derived from an EMBL/GenBank/DDBJ whole genome shotgun (WGS) entry which is preliminary data.</text>
</comment>
<organism evidence="1 2">
    <name type="scientific">Ambrosiozyma monospora</name>
    <name type="common">Yeast</name>
    <name type="synonym">Endomycopsis monosporus</name>
    <dbReference type="NCBI Taxonomy" id="43982"/>
    <lineage>
        <taxon>Eukaryota</taxon>
        <taxon>Fungi</taxon>
        <taxon>Dikarya</taxon>
        <taxon>Ascomycota</taxon>
        <taxon>Saccharomycotina</taxon>
        <taxon>Pichiomycetes</taxon>
        <taxon>Pichiales</taxon>
        <taxon>Pichiaceae</taxon>
        <taxon>Ambrosiozyma</taxon>
    </lineage>
</organism>
<accession>A0ACB5U1T7</accession>
<gene>
    <name evidence="1" type="ORF">Amon02_001047300</name>
</gene>
<evidence type="ECO:0000313" key="2">
    <source>
        <dbReference type="Proteomes" id="UP001165064"/>
    </source>
</evidence>
<dbReference type="Proteomes" id="UP001165064">
    <property type="component" value="Unassembled WGS sequence"/>
</dbReference>
<dbReference type="EMBL" id="BSXS01010496">
    <property type="protein sequence ID" value="GME98381.1"/>
    <property type="molecule type" value="Genomic_DNA"/>
</dbReference>
<evidence type="ECO:0000313" key="1">
    <source>
        <dbReference type="EMBL" id="GME98381.1"/>
    </source>
</evidence>
<name>A0ACB5U1T7_AMBMO</name>